<dbReference type="RefSeq" id="WP_089453823.1">
    <property type="nucleotide sequence ID" value="NZ_NKFA01000026.1"/>
</dbReference>
<proteinExistence type="predicted"/>
<feature type="compositionally biased region" description="Basic and acidic residues" evidence="1">
    <location>
        <begin position="81"/>
        <end position="92"/>
    </location>
</feature>
<accession>A0A228I1G3</accession>
<evidence type="ECO:0000313" key="3">
    <source>
        <dbReference type="Proteomes" id="UP000214600"/>
    </source>
</evidence>
<reference evidence="3" key="1">
    <citation type="submission" date="2017-06" db="EMBL/GenBank/DDBJ databases">
        <authorList>
            <person name="LiPuma J."/>
            <person name="Spilker T."/>
        </authorList>
    </citation>
    <scope>NUCLEOTIDE SEQUENCE [LARGE SCALE GENOMIC DNA]</scope>
    <source>
        <strain evidence="3">AU17325</strain>
    </source>
</reference>
<evidence type="ECO:0000256" key="1">
    <source>
        <dbReference type="SAM" id="MobiDB-lite"/>
    </source>
</evidence>
<dbReference type="OrthoDB" id="8431028at2"/>
<feature type="region of interest" description="Disordered" evidence="1">
    <location>
        <begin position="59"/>
        <end position="92"/>
    </location>
</feature>
<protein>
    <submittedName>
        <fullName evidence="2">Uncharacterized protein</fullName>
    </submittedName>
</protein>
<reference evidence="2 3" key="2">
    <citation type="submission" date="2017-08" db="EMBL/GenBank/DDBJ databases">
        <title>WGS of novel Burkholderia cepaca complex species.</title>
        <authorList>
            <person name="Lipuma J."/>
            <person name="Spilker T."/>
        </authorList>
    </citation>
    <scope>NUCLEOTIDE SEQUENCE [LARGE SCALE GENOMIC DNA]</scope>
    <source>
        <strain evidence="2 3">AU17325</strain>
    </source>
</reference>
<organism evidence="2 3">
    <name type="scientific">Burkholderia aenigmatica</name>
    <dbReference type="NCBI Taxonomy" id="2015348"/>
    <lineage>
        <taxon>Bacteria</taxon>
        <taxon>Pseudomonadati</taxon>
        <taxon>Pseudomonadota</taxon>
        <taxon>Betaproteobacteria</taxon>
        <taxon>Burkholderiales</taxon>
        <taxon>Burkholderiaceae</taxon>
        <taxon>Burkholderia</taxon>
        <taxon>Burkholderia cepacia complex</taxon>
    </lineage>
</organism>
<evidence type="ECO:0000313" key="2">
    <source>
        <dbReference type="EMBL" id="OXI36268.1"/>
    </source>
</evidence>
<dbReference type="EMBL" id="NKFA01000026">
    <property type="protein sequence ID" value="OXI36268.1"/>
    <property type="molecule type" value="Genomic_DNA"/>
</dbReference>
<dbReference type="Proteomes" id="UP000214600">
    <property type="component" value="Unassembled WGS sequence"/>
</dbReference>
<sequence>MNVFIVNLTSEQEWNGHSCNRADPEQGEQRYRYRDYPAKSGQSGEAIPDNLRDLFDIDSGPSSVRLTGDAHGKRVSRHDRRPFPHIERRSSH</sequence>
<dbReference type="AlphaFoldDB" id="A0A228I1G3"/>
<gene>
    <name evidence="2" type="ORF">CFB84_35175</name>
</gene>
<name>A0A228I1G3_9BURK</name>
<comment type="caution">
    <text evidence="2">The sequence shown here is derived from an EMBL/GenBank/DDBJ whole genome shotgun (WGS) entry which is preliminary data.</text>
</comment>